<reference evidence="2 3" key="1">
    <citation type="journal article" date="2021" name="Hortic Res">
        <title>Chromosome-scale assembly of the Dendrobium chrysotoxum genome enhances the understanding of orchid evolution.</title>
        <authorList>
            <person name="Zhang Y."/>
            <person name="Zhang G.Q."/>
            <person name="Zhang D."/>
            <person name="Liu X.D."/>
            <person name="Xu X.Y."/>
            <person name="Sun W.H."/>
            <person name="Yu X."/>
            <person name="Zhu X."/>
            <person name="Wang Z.W."/>
            <person name="Zhao X."/>
            <person name="Zhong W.Y."/>
            <person name="Chen H."/>
            <person name="Yin W.L."/>
            <person name="Huang T."/>
            <person name="Niu S.C."/>
            <person name="Liu Z.J."/>
        </authorList>
    </citation>
    <scope>NUCLEOTIDE SEQUENCE [LARGE SCALE GENOMIC DNA]</scope>
    <source>
        <strain evidence="2">Lindl</strain>
    </source>
</reference>
<keyword evidence="3" id="KW-1185">Reference proteome</keyword>
<evidence type="ECO:0000313" key="2">
    <source>
        <dbReference type="EMBL" id="KAH0458823.1"/>
    </source>
</evidence>
<evidence type="ECO:0000256" key="1">
    <source>
        <dbReference type="ARBA" id="ARBA00006974"/>
    </source>
</evidence>
<dbReference type="EMBL" id="JAGFBR010000011">
    <property type="protein sequence ID" value="KAH0458823.1"/>
    <property type="molecule type" value="Genomic_DNA"/>
</dbReference>
<dbReference type="Proteomes" id="UP000775213">
    <property type="component" value="Unassembled WGS sequence"/>
</dbReference>
<dbReference type="InterPro" id="IPR003676">
    <property type="entry name" value="SAUR_fam"/>
</dbReference>
<dbReference type="PANTHER" id="PTHR31374">
    <property type="entry name" value="AUXIN-INDUCED PROTEIN-LIKE-RELATED"/>
    <property type="match status" value="1"/>
</dbReference>
<dbReference type="PANTHER" id="PTHR31374:SF203">
    <property type="entry name" value="AUXIN-RESPONSIVE PROTEIN SAUR71-LIKE"/>
    <property type="match status" value="1"/>
</dbReference>
<dbReference type="GO" id="GO:0009733">
    <property type="term" value="P:response to auxin"/>
    <property type="evidence" value="ECO:0007669"/>
    <property type="project" value="InterPro"/>
</dbReference>
<protein>
    <recommendedName>
        <fullName evidence="4">Small auxin up regulated protein</fullName>
    </recommendedName>
</protein>
<organism evidence="2 3">
    <name type="scientific">Dendrobium chrysotoxum</name>
    <name type="common">Orchid</name>
    <dbReference type="NCBI Taxonomy" id="161865"/>
    <lineage>
        <taxon>Eukaryota</taxon>
        <taxon>Viridiplantae</taxon>
        <taxon>Streptophyta</taxon>
        <taxon>Embryophyta</taxon>
        <taxon>Tracheophyta</taxon>
        <taxon>Spermatophyta</taxon>
        <taxon>Magnoliopsida</taxon>
        <taxon>Liliopsida</taxon>
        <taxon>Asparagales</taxon>
        <taxon>Orchidaceae</taxon>
        <taxon>Epidendroideae</taxon>
        <taxon>Malaxideae</taxon>
        <taxon>Dendrobiinae</taxon>
        <taxon>Dendrobium</taxon>
    </lineage>
</organism>
<name>A0AAV7GT68_DENCH</name>
<evidence type="ECO:0008006" key="4">
    <source>
        <dbReference type="Google" id="ProtNLM"/>
    </source>
</evidence>
<proteinExistence type="inferred from homology"/>
<evidence type="ECO:0000313" key="3">
    <source>
        <dbReference type="Proteomes" id="UP000775213"/>
    </source>
</evidence>
<comment type="similarity">
    <text evidence="1">Belongs to the ARG7 family.</text>
</comment>
<accession>A0AAV7GT68</accession>
<gene>
    <name evidence="2" type="ORF">IEQ34_011637</name>
</gene>
<dbReference type="Pfam" id="PF02519">
    <property type="entry name" value="Auxin_inducible"/>
    <property type="match status" value="1"/>
</dbReference>
<comment type="caution">
    <text evidence="2">The sequence shown here is derived from an EMBL/GenBank/DDBJ whole genome shotgun (WGS) entry which is preliminary data.</text>
</comment>
<sequence>MQERGIFSSGCLPAWGKDAQTGYAIVYVGFERRRFEMPARYFNLPVIAGLLEKAEEDFGGQQPAGGLFLPCEPVFFQWILDRLAGADRRFFGLGLPAFRKLFAGLGEDVDSI</sequence>
<dbReference type="AlphaFoldDB" id="A0AAV7GT68"/>